<dbReference type="SMART" id="SM00478">
    <property type="entry name" value="ENDO3c"/>
    <property type="match status" value="1"/>
</dbReference>
<dbReference type="Gene3D" id="1.10.1670.10">
    <property type="entry name" value="Helix-hairpin-Helix base-excision DNA repair enzymes (C-terminal)"/>
    <property type="match status" value="1"/>
</dbReference>
<evidence type="ECO:0000256" key="10">
    <source>
        <dbReference type="ARBA" id="ARBA00023125"/>
    </source>
</evidence>
<dbReference type="InterPro" id="IPR004026">
    <property type="entry name" value="Ada_DNA_repair_Zn-bd"/>
</dbReference>
<dbReference type="InterPro" id="IPR003265">
    <property type="entry name" value="HhH-GPD_domain"/>
</dbReference>
<dbReference type="InterPro" id="IPR035451">
    <property type="entry name" value="Ada-like_dom_sf"/>
</dbReference>
<dbReference type="InterPro" id="IPR018062">
    <property type="entry name" value="HTH_AraC-typ_CS"/>
</dbReference>
<evidence type="ECO:0000256" key="11">
    <source>
        <dbReference type="ARBA" id="ARBA00023159"/>
    </source>
</evidence>
<dbReference type="Pfam" id="PF12833">
    <property type="entry name" value="HTH_18"/>
    <property type="match status" value="1"/>
</dbReference>
<evidence type="ECO:0000256" key="13">
    <source>
        <dbReference type="ARBA" id="ARBA00023204"/>
    </source>
</evidence>
<evidence type="ECO:0000256" key="7">
    <source>
        <dbReference type="ARBA" id="ARBA00022763"/>
    </source>
</evidence>
<dbReference type="Pfam" id="PF00730">
    <property type="entry name" value="HhH-GPD"/>
    <property type="match status" value="1"/>
</dbReference>
<keyword evidence="10" id="KW-0238">DNA-binding</keyword>
<dbReference type="GO" id="GO:0005737">
    <property type="term" value="C:cytoplasm"/>
    <property type="evidence" value="ECO:0007669"/>
    <property type="project" value="TreeGrafter"/>
</dbReference>
<keyword evidence="4" id="KW-0489">Methyltransferase</keyword>
<dbReference type="Gene3D" id="1.10.340.30">
    <property type="entry name" value="Hypothetical protein, domain 2"/>
    <property type="match status" value="1"/>
</dbReference>
<dbReference type="GO" id="GO:0006307">
    <property type="term" value="P:DNA alkylation repair"/>
    <property type="evidence" value="ECO:0007669"/>
    <property type="project" value="TreeGrafter"/>
</dbReference>
<evidence type="ECO:0000259" key="14">
    <source>
        <dbReference type="PROSITE" id="PS01124"/>
    </source>
</evidence>
<dbReference type="AlphaFoldDB" id="A0A8J7S9C0"/>
<dbReference type="GO" id="GO:0003700">
    <property type="term" value="F:DNA-binding transcription factor activity"/>
    <property type="evidence" value="ECO:0007669"/>
    <property type="project" value="InterPro"/>
</dbReference>
<gene>
    <name evidence="15" type="ORF">JFN93_19220</name>
</gene>
<keyword evidence="16" id="KW-1185">Reference proteome</keyword>
<dbReference type="SUPFAM" id="SSF46689">
    <property type="entry name" value="Homeodomain-like"/>
    <property type="match status" value="2"/>
</dbReference>
<dbReference type="PROSITE" id="PS01124">
    <property type="entry name" value="HTH_ARAC_FAMILY_2"/>
    <property type="match status" value="1"/>
</dbReference>
<feature type="domain" description="HTH araC/xylS-type" evidence="14">
    <location>
        <begin position="104"/>
        <end position="202"/>
    </location>
</feature>
<dbReference type="GO" id="GO:0032993">
    <property type="term" value="C:protein-DNA complex"/>
    <property type="evidence" value="ECO:0007669"/>
    <property type="project" value="TreeGrafter"/>
</dbReference>
<evidence type="ECO:0000256" key="9">
    <source>
        <dbReference type="ARBA" id="ARBA00023015"/>
    </source>
</evidence>
<evidence type="ECO:0000256" key="8">
    <source>
        <dbReference type="ARBA" id="ARBA00022833"/>
    </source>
</evidence>
<dbReference type="PANTHER" id="PTHR43003">
    <property type="entry name" value="DNA-3-METHYLADENINE GLYCOSYLASE"/>
    <property type="match status" value="1"/>
</dbReference>
<evidence type="ECO:0000313" key="15">
    <source>
        <dbReference type="EMBL" id="MBJ6726846.1"/>
    </source>
</evidence>
<comment type="catalytic activity">
    <reaction evidence="1">
        <text>Hydrolysis of alkylated DNA, releasing 3-methyladenine, 3-methylguanine, 7-methylguanine and 7-methyladenine.</text>
        <dbReference type="EC" id="3.2.2.21"/>
    </reaction>
</comment>
<dbReference type="SUPFAM" id="SSF57884">
    <property type="entry name" value="Ada DNA repair protein, N-terminal domain (N-Ada 10)"/>
    <property type="match status" value="1"/>
</dbReference>
<keyword evidence="6" id="KW-0479">Metal-binding</keyword>
<keyword evidence="13" id="KW-0234">DNA repair</keyword>
<reference evidence="15" key="1">
    <citation type="submission" date="2020-12" db="EMBL/GenBank/DDBJ databases">
        <title>Geomonas sp. Red875, isolated from river sediment.</title>
        <authorList>
            <person name="Xu Z."/>
            <person name="Zhang Z."/>
            <person name="Masuda Y."/>
            <person name="Itoh H."/>
            <person name="Senoo K."/>
        </authorList>
    </citation>
    <scope>NUCLEOTIDE SEQUENCE</scope>
    <source>
        <strain evidence="15">Red875</strain>
    </source>
</reference>
<dbReference type="EMBL" id="JAEMHM010000017">
    <property type="protein sequence ID" value="MBJ6726846.1"/>
    <property type="molecule type" value="Genomic_DNA"/>
</dbReference>
<dbReference type="Gene3D" id="3.40.10.10">
    <property type="entry name" value="DNA Methylphosphotriester Repair Domain"/>
    <property type="match status" value="1"/>
</dbReference>
<evidence type="ECO:0000313" key="16">
    <source>
        <dbReference type="Proteomes" id="UP000636888"/>
    </source>
</evidence>
<keyword evidence="8" id="KW-0862">Zinc</keyword>
<dbReference type="Gene3D" id="1.10.10.60">
    <property type="entry name" value="Homeodomain-like"/>
    <property type="match status" value="2"/>
</dbReference>
<dbReference type="EC" id="3.2.2.21" evidence="3"/>
<dbReference type="InterPro" id="IPR009057">
    <property type="entry name" value="Homeodomain-like_sf"/>
</dbReference>
<dbReference type="GO" id="GO:0032131">
    <property type="term" value="F:alkylated DNA binding"/>
    <property type="evidence" value="ECO:0007669"/>
    <property type="project" value="TreeGrafter"/>
</dbReference>
<dbReference type="CDD" id="cd00056">
    <property type="entry name" value="ENDO3c"/>
    <property type="match status" value="1"/>
</dbReference>
<dbReference type="InterPro" id="IPR010316">
    <property type="entry name" value="AlkA_N"/>
</dbReference>
<dbReference type="InterPro" id="IPR037046">
    <property type="entry name" value="AlkA_N_sf"/>
</dbReference>
<dbReference type="InterPro" id="IPR018060">
    <property type="entry name" value="HTH_AraC"/>
</dbReference>
<dbReference type="InterPro" id="IPR011257">
    <property type="entry name" value="DNA_glycosylase"/>
</dbReference>
<proteinExistence type="predicted"/>
<keyword evidence="7" id="KW-0227">DNA damage</keyword>
<comment type="cofactor">
    <cofactor evidence="2">
        <name>Zn(2+)</name>
        <dbReference type="ChEBI" id="CHEBI:29105"/>
    </cofactor>
</comment>
<dbReference type="RefSeq" id="WP_199385755.1">
    <property type="nucleotide sequence ID" value="NZ_JAEMHM010000017.1"/>
</dbReference>
<dbReference type="Pfam" id="PF06029">
    <property type="entry name" value="AlkA_N"/>
    <property type="match status" value="1"/>
</dbReference>
<protein>
    <recommendedName>
        <fullName evidence="3">DNA-3-methyladenine glycosylase II</fullName>
        <ecNumber evidence="3">3.2.2.21</ecNumber>
    </recommendedName>
</protein>
<dbReference type="SMART" id="SM01009">
    <property type="entry name" value="AlkA_N"/>
    <property type="match status" value="1"/>
</dbReference>
<dbReference type="InterPro" id="IPR023170">
    <property type="entry name" value="HhH_base_excis_C"/>
</dbReference>
<evidence type="ECO:0000256" key="3">
    <source>
        <dbReference type="ARBA" id="ARBA00012000"/>
    </source>
</evidence>
<dbReference type="SUPFAM" id="SSF48150">
    <property type="entry name" value="DNA-glycosylase"/>
    <property type="match status" value="1"/>
</dbReference>
<dbReference type="Pfam" id="PF02805">
    <property type="entry name" value="Ada_Zn_binding"/>
    <property type="match status" value="1"/>
</dbReference>
<evidence type="ECO:0000256" key="5">
    <source>
        <dbReference type="ARBA" id="ARBA00022679"/>
    </source>
</evidence>
<dbReference type="GO" id="GO:0032259">
    <property type="term" value="P:methylation"/>
    <property type="evidence" value="ECO:0007669"/>
    <property type="project" value="UniProtKB-KW"/>
</dbReference>
<keyword evidence="5" id="KW-0808">Transferase</keyword>
<name>A0A8J7S9C0_9BACT</name>
<evidence type="ECO:0000256" key="1">
    <source>
        <dbReference type="ARBA" id="ARBA00000086"/>
    </source>
</evidence>
<dbReference type="Gene3D" id="3.30.310.20">
    <property type="entry name" value="DNA-3-methyladenine glycosylase AlkA, N-terminal domain"/>
    <property type="match status" value="1"/>
</dbReference>
<dbReference type="PANTHER" id="PTHR43003:SF13">
    <property type="entry name" value="DNA-3-METHYLADENINE GLYCOSYLASE 2"/>
    <property type="match status" value="1"/>
</dbReference>
<dbReference type="GO" id="GO:0006285">
    <property type="term" value="P:base-excision repair, AP site formation"/>
    <property type="evidence" value="ECO:0007669"/>
    <property type="project" value="TreeGrafter"/>
</dbReference>
<sequence>MVANLLENLPKSAQPAGLPLDHAACYEAMRAHDARFDGRFFCGVSSTHIYCRPICRVKLPKSENCTFFPSAAAAEAAGYRPCLRCRPEIAPGLSPTDAPARLARKAAREIEEDSLADRSLAELAGSLGISDRHLRRLFFDTYGVSPVQYLQTRRLLLAKALLTDTELPVTEVAMTAGFGSIRRFNDLFRSRYRLTPANFRKAGAAEEKGALNGAEPDAVTLFLGYRPPFAWDILLSFFASRAIPGVEVVRDGCYRRTVAIAKGETVYRGWISVSDVPRRNAVAVIVAATLLPVLPQVLARLRQLLDLDCNPEVVARSLATLARVSSSLPVAGIRLPGAFDPFESVVRAVLGQQVTVKAARTLATRIVGTFGNPVATPFPELTGTFPSPEAITSLEGTIEDRFGPLGIIGSRARSILALARGMVSGDLVLKPAADPGAEMKKLLGIPGFGAWTVQYVAMRVLGWPDAFPAADYGVKKALSALPPAEVSELVQGWSPWRSYATVSLWHALALAEPAGAKEMKK</sequence>
<keyword evidence="9" id="KW-0805">Transcription regulation</keyword>
<keyword evidence="11" id="KW-0010">Activator</keyword>
<keyword evidence="12" id="KW-0804">Transcription</keyword>
<dbReference type="GO" id="GO:0043565">
    <property type="term" value="F:sequence-specific DNA binding"/>
    <property type="evidence" value="ECO:0007669"/>
    <property type="project" value="InterPro"/>
</dbReference>
<dbReference type="GO" id="GO:0043916">
    <property type="term" value="F:DNA-7-methylguanine glycosylase activity"/>
    <property type="evidence" value="ECO:0007669"/>
    <property type="project" value="TreeGrafter"/>
</dbReference>
<evidence type="ECO:0000256" key="2">
    <source>
        <dbReference type="ARBA" id="ARBA00001947"/>
    </source>
</evidence>
<dbReference type="InterPro" id="IPR051912">
    <property type="entry name" value="Alkylbase_DNA_Glycosylase/TA"/>
</dbReference>
<evidence type="ECO:0000256" key="6">
    <source>
        <dbReference type="ARBA" id="ARBA00022723"/>
    </source>
</evidence>
<dbReference type="SMART" id="SM00342">
    <property type="entry name" value="HTH_ARAC"/>
    <property type="match status" value="1"/>
</dbReference>
<evidence type="ECO:0000256" key="12">
    <source>
        <dbReference type="ARBA" id="ARBA00023163"/>
    </source>
</evidence>
<dbReference type="GO" id="GO:0008725">
    <property type="term" value="F:DNA-3-methyladenine glycosylase activity"/>
    <property type="evidence" value="ECO:0007669"/>
    <property type="project" value="TreeGrafter"/>
</dbReference>
<evidence type="ECO:0000256" key="4">
    <source>
        <dbReference type="ARBA" id="ARBA00022603"/>
    </source>
</evidence>
<dbReference type="GO" id="GO:0008168">
    <property type="term" value="F:methyltransferase activity"/>
    <property type="evidence" value="ECO:0007669"/>
    <property type="project" value="UniProtKB-KW"/>
</dbReference>
<comment type="caution">
    <text evidence="15">The sequence shown here is derived from an EMBL/GenBank/DDBJ whole genome shotgun (WGS) entry which is preliminary data.</text>
</comment>
<accession>A0A8J7S9C0</accession>
<dbReference type="PROSITE" id="PS00041">
    <property type="entry name" value="HTH_ARAC_FAMILY_1"/>
    <property type="match status" value="1"/>
</dbReference>
<dbReference type="Proteomes" id="UP000636888">
    <property type="component" value="Unassembled WGS sequence"/>
</dbReference>
<organism evidence="15 16">
    <name type="scientific">Geomesophilobacter sediminis</name>
    <dbReference type="NCBI Taxonomy" id="2798584"/>
    <lineage>
        <taxon>Bacteria</taxon>
        <taxon>Pseudomonadati</taxon>
        <taxon>Thermodesulfobacteriota</taxon>
        <taxon>Desulfuromonadia</taxon>
        <taxon>Geobacterales</taxon>
        <taxon>Geobacteraceae</taxon>
        <taxon>Geomesophilobacter</taxon>
    </lineage>
</organism>
<dbReference type="GO" id="GO:0008270">
    <property type="term" value="F:zinc ion binding"/>
    <property type="evidence" value="ECO:0007669"/>
    <property type="project" value="InterPro"/>
</dbReference>
<dbReference type="SUPFAM" id="SSF55945">
    <property type="entry name" value="TATA-box binding protein-like"/>
    <property type="match status" value="1"/>
</dbReference>